<keyword evidence="6 10" id="KW-0456">Lyase</keyword>
<comment type="catalytic activity">
    <reaction evidence="7">
        <text>prephenate + H(+) = 3-phenylpyruvate + CO2 + H2O</text>
        <dbReference type="Rhea" id="RHEA:21648"/>
        <dbReference type="ChEBI" id="CHEBI:15377"/>
        <dbReference type="ChEBI" id="CHEBI:15378"/>
        <dbReference type="ChEBI" id="CHEBI:16526"/>
        <dbReference type="ChEBI" id="CHEBI:18005"/>
        <dbReference type="ChEBI" id="CHEBI:29934"/>
        <dbReference type="EC" id="4.2.1.51"/>
    </reaction>
</comment>
<dbReference type="RefSeq" id="WP_048112298.1">
    <property type="nucleotide sequence ID" value="NZ_CP010070.1"/>
</dbReference>
<dbReference type="NCBIfam" id="NF008865">
    <property type="entry name" value="PRK11898.1"/>
    <property type="match status" value="1"/>
</dbReference>
<dbReference type="Gene3D" id="3.30.70.260">
    <property type="match status" value="1"/>
</dbReference>
<evidence type="ECO:0000256" key="4">
    <source>
        <dbReference type="ARBA" id="ARBA00023141"/>
    </source>
</evidence>
<dbReference type="CDD" id="cd13633">
    <property type="entry name" value="PBP2_Sa-PDT_like"/>
    <property type="match status" value="1"/>
</dbReference>
<evidence type="ECO:0000256" key="6">
    <source>
        <dbReference type="ARBA" id="ARBA00023239"/>
    </source>
</evidence>
<comment type="pathway">
    <text evidence="1">Amino-acid biosynthesis; L-phenylalanine biosynthesis; phenylpyruvate from prephenate: step 1/1.</text>
</comment>
<gene>
    <name evidence="10" type="primary">pheA</name>
    <name evidence="10" type="ORF">Mpt1_c07490</name>
</gene>
<dbReference type="Gene3D" id="3.40.190.10">
    <property type="entry name" value="Periplasmic binding protein-like II"/>
    <property type="match status" value="2"/>
</dbReference>
<evidence type="ECO:0000256" key="1">
    <source>
        <dbReference type="ARBA" id="ARBA00004741"/>
    </source>
</evidence>
<dbReference type="InterPro" id="IPR045865">
    <property type="entry name" value="ACT-like_dom_sf"/>
</dbReference>
<dbReference type="HOGENOM" id="CLU_035008_0_2_2"/>
<dbReference type="KEGG" id="mear:Mpt1_c07490"/>
<evidence type="ECO:0000259" key="9">
    <source>
        <dbReference type="PROSITE" id="PS51671"/>
    </source>
</evidence>
<dbReference type="PIRSF" id="PIRSF001500">
    <property type="entry name" value="Chor_mut_pdt_Ppr"/>
    <property type="match status" value="1"/>
</dbReference>
<dbReference type="SUPFAM" id="SSF55021">
    <property type="entry name" value="ACT-like"/>
    <property type="match status" value="1"/>
</dbReference>
<dbReference type="PANTHER" id="PTHR21022">
    <property type="entry name" value="PREPHENATE DEHYDRATASE P PROTEIN"/>
    <property type="match status" value="1"/>
</dbReference>
<dbReference type="Pfam" id="PF00800">
    <property type="entry name" value="PDT"/>
    <property type="match status" value="1"/>
</dbReference>
<dbReference type="Proteomes" id="UP000030787">
    <property type="component" value="Chromosome"/>
</dbReference>
<evidence type="ECO:0000256" key="3">
    <source>
        <dbReference type="ARBA" id="ARBA00022605"/>
    </source>
</evidence>
<evidence type="ECO:0000256" key="7">
    <source>
        <dbReference type="ARBA" id="ARBA00047848"/>
    </source>
</evidence>
<dbReference type="GO" id="GO:0005737">
    <property type="term" value="C:cytoplasm"/>
    <property type="evidence" value="ECO:0007669"/>
    <property type="project" value="TreeGrafter"/>
</dbReference>
<accession>A0A0A7LEC3</accession>
<feature type="domain" description="ACT" evidence="9">
    <location>
        <begin position="201"/>
        <end position="278"/>
    </location>
</feature>
<evidence type="ECO:0000313" key="11">
    <source>
        <dbReference type="Proteomes" id="UP000030787"/>
    </source>
</evidence>
<dbReference type="EMBL" id="CP010070">
    <property type="protein sequence ID" value="AIZ56632.1"/>
    <property type="molecule type" value="Genomic_DNA"/>
</dbReference>
<keyword evidence="11" id="KW-1185">Reference proteome</keyword>
<evidence type="ECO:0000259" key="8">
    <source>
        <dbReference type="PROSITE" id="PS51171"/>
    </source>
</evidence>
<sequence length="283" mass="31156">MKVAYLGPEGTFTEQAAKSFIGSLDKKGLSLSPLASIEDVFHAVETGSALYGVVPVENSIEGAVNTTVDTLIFDSDLFIEKQLDLPITQNLMVGKNNTDCKITKIISHPQALAQSRKFINKHYPDAVIEATGSTSEAAKIAANYTSKNKETIAAIGPKSSAELYDLKIIHEGIQENKSNTTQFILLTKKDTSMPKVGCSTLIVFSTEDKPGELYKILDIFAIWDLNMTKIMSRPTKNRRGEYVFFIELSGYDDASDVADALTMVKRKTSFFKNLGSYQMINNL</sequence>
<dbReference type="PROSITE" id="PS51171">
    <property type="entry name" value="PREPHENATE_DEHYDR_3"/>
    <property type="match status" value="1"/>
</dbReference>
<dbReference type="InterPro" id="IPR002912">
    <property type="entry name" value="ACT_dom"/>
</dbReference>
<dbReference type="AlphaFoldDB" id="A0A0A7LEC3"/>
<dbReference type="STRING" id="1577791.Mpt1_c07490"/>
<feature type="domain" description="Prephenate dehydratase" evidence="8">
    <location>
        <begin position="2"/>
        <end position="188"/>
    </location>
</feature>
<evidence type="ECO:0000256" key="2">
    <source>
        <dbReference type="ARBA" id="ARBA00013147"/>
    </source>
</evidence>
<dbReference type="Pfam" id="PF01842">
    <property type="entry name" value="ACT"/>
    <property type="match status" value="1"/>
</dbReference>
<dbReference type="FunFam" id="3.40.190.10:FF:000034">
    <property type="entry name" value="Chorismate mutase/prephenate dehydratase"/>
    <property type="match status" value="1"/>
</dbReference>
<dbReference type="SUPFAM" id="SSF53850">
    <property type="entry name" value="Periplasmic binding protein-like II"/>
    <property type="match status" value="1"/>
</dbReference>
<dbReference type="GeneID" id="24818418"/>
<protein>
    <recommendedName>
        <fullName evidence="2">prephenate dehydratase</fullName>
        <ecNumber evidence="2">4.2.1.51</ecNumber>
    </recommendedName>
</protein>
<dbReference type="GO" id="GO:0009094">
    <property type="term" value="P:L-phenylalanine biosynthetic process"/>
    <property type="evidence" value="ECO:0007669"/>
    <property type="project" value="UniProtKB-UniPathway"/>
</dbReference>
<evidence type="ECO:0000313" key="10">
    <source>
        <dbReference type="EMBL" id="AIZ56632.1"/>
    </source>
</evidence>
<dbReference type="InterPro" id="IPR001086">
    <property type="entry name" value="Preph_deHydtase"/>
</dbReference>
<dbReference type="UniPathway" id="UPA00121">
    <property type="reaction ID" value="UER00345"/>
</dbReference>
<dbReference type="EC" id="4.2.1.51" evidence="2"/>
<evidence type="ECO:0000256" key="5">
    <source>
        <dbReference type="ARBA" id="ARBA00023222"/>
    </source>
</evidence>
<keyword evidence="3" id="KW-0028">Amino-acid biosynthesis</keyword>
<keyword evidence="4" id="KW-0057">Aromatic amino acid biosynthesis</keyword>
<dbReference type="GO" id="GO:0004664">
    <property type="term" value="F:prephenate dehydratase activity"/>
    <property type="evidence" value="ECO:0007669"/>
    <property type="project" value="UniProtKB-EC"/>
</dbReference>
<organism evidence="10 11">
    <name type="scientific">Candidatus Methanoplasma termitum</name>
    <dbReference type="NCBI Taxonomy" id="1577791"/>
    <lineage>
        <taxon>Archaea</taxon>
        <taxon>Methanobacteriati</taxon>
        <taxon>Thermoplasmatota</taxon>
        <taxon>Thermoplasmata</taxon>
        <taxon>Methanomassiliicoccales</taxon>
        <taxon>Methanomassiliicoccaceae</taxon>
        <taxon>Candidatus Methanoplasma</taxon>
    </lineage>
</organism>
<dbReference type="OrthoDB" id="8755at2157"/>
<reference evidence="10 11" key="1">
    <citation type="journal article" date="2014" name="Appl. Environ. Microbiol.">
        <title>Comparative Genome Analysis of 'Candidatus Methanoplasma termitum' Indicates a New Mode of Energy Metabolism in the Seventh Order of Methanogens.</title>
        <authorList>
            <person name="Lang K."/>
            <person name="Schuldes J."/>
            <person name="Klingl A."/>
            <person name="Poehlein A."/>
            <person name="Daniel R."/>
            <person name="Brune A."/>
        </authorList>
    </citation>
    <scope>NUCLEOTIDE SEQUENCE [LARGE SCALE GENOMIC DNA]</scope>
    <source>
        <strain evidence="11">Mpt1</strain>
    </source>
</reference>
<dbReference type="CDD" id="cd04905">
    <property type="entry name" value="ACT_CM-PDT"/>
    <property type="match status" value="1"/>
</dbReference>
<dbReference type="InterPro" id="IPR008242">
    <property type="entry name" value="Chor_mutase/pphenate_deHydtase"/>
</dbReference>
<keyword evidence="5" id="KW-0584">Phenylalanine biosynthesis</keyword>
<dbReference type="PROSITE" id="PS51671">
    <property type="entry name" value="ACT"/>
    <property type="match status" value="1"/>
</dbReference>
<dbReference type="PANTHER" id="PTHR21022:SF19">
    <property type="entry name" value="PREPHENATE DEHYDRATASE-RELATED"/>
    <property type="match status" value="1"/>
</dbReference>
<proteinExistence type="predicted"/>
<name>A0A0A7LEC3_9ARCH</name>